<evidence type="ECO:0000313" key="2">
    <source>
        <dbReference type="Proteomes" id="UP000537825"/>
    </source>
</evidence>
<reference evidence="1 2" key="1">
    <citation type="submission" date="2020-01" db="EMBL/GenBank/DDBJ databases">
        <title>The draft genome sequence of Corallococcus exiguus DSM 14696.</title>
        <authorList>
            <person name="Zhang X."/>
            <person name="Zhu H."/>
        </authorList>
    </citation>
    <scope>NUCLEOTIDE SEQUENCE [LARGE SCALE GENOMIC DNA]</scope>
    <source>
        <strain evidence="1 2">DSM 14696</strain>
    </source>
</reference>
<comment type="caution">
    <text evidence="1">The sequence shown here is derived from an EMBL/GenBank/DDBJ whole genome shotgun (WGS) entry which is preliminary data.</text>
</comment>
<dbReference type="EMBL" id="JAAAPK010000006">
    <property type="protein sequence ID" value="NBC42865.1"/>
    <property type="molecule type" value="Genomic_DNA"/>
</dbReference>
<dbReference type="RefSeq" id="WP_161663014.1">
    <property type="nucleotide sequence ID" value="NZ_CBCSLE010000021.1"/>
</dbReference>
<accession>A0A7X4YCW9</accession>
<sequence length="97" mass="10245">MHNGLSIALMSFQKTPAEWVALAGGIAMPSISNVSTDAGIPSLHCRASKGALANTMSIARRSAGNSTWFASTGKSRKHKEVEAKRFDSQTLTGRLIG</sequence>
<organism evidence="1 2">
    <name type="scientific">Corallococcus exiguus</name>
    <dbReference type="NCBI Taxonomy" id="83462"/>
    <lineage>
        <taxon>Bacteria</taxon>
        <taxon>Pseudomonadati</taxon>
        <taxon>Myxococcota</taxon>
        <taxon>Myxococcia</taxon>
        <taxon>Myxococcales</taxon>
        <taxon>Cystobacterineae</taxon>
        <taxon>Myxococcaceae</taxon>
        <taxon>Corallococcus</taxon>
    </lineage>
</organism>
<protein>
    <submittedName>
        <fullName evidence="1">Uncharacterized protein</fullName>
    </submittedName>
</protein>
<proteinExistence type="predicted"/>
<evidence type="ECO:0000313" key="1">
    <source>
        <dbReference type="EMBL" id="NBC42865.1"/>
    </source>
</evidence>
<dbReference type="Proteomes" id="UP000537825">
    <property type="component" value="Unassembled WGS sequence"/>
</dbReference>
<name>A0A7X4YCW9_9BACT</name>
<gene>
    <name evidence="1" type="ORF">GTZ93_23990</name>
</gene>
<dbReference type="AlphaFoldDB" id="A0A7X4YCW9"/>
<keyword evidence="2" id="KW-1185">Reference proteome</keyword>